<feature type="transmembrane region" description="Helical" evidence="1">
    <location>
        <begin position="50"/>
        <end position="68"/>
    </location>
</feature>
<organism evidence="2 3">
    <name type="scientific">Ficus carica</name>
    <name type="common">Common fig</name>
    <dbReference type="NCBI Taxonomy" id="3494"/>
    <lineage>
        <taxon>Eukaryota</taxon>
        <taxon>Viridiplantae</taxon>
        <taxon>Streptophyta</taxon>
        <taxon>Embryophyta</taxon>
        <taxon>Tracheophyta</taxon>
        <taxon>Spermatophyta</taxon>
        <taxon>Magnoliopsida</taxon>
        <taxon>eudicotyledons</taxon>
        <taxon>Gunneridae</taxon>
        <taxon>Pentapetalae</taxon>
        <taxon>rosids</taxon>
        <taxon>fabids</taxon>
        <taxon>Rosales</taxon>
        <taxon>Moraceae</taxon>
        <taxon>Ficeae</taxon>
        <taxon>Ficus</taxon>
    </lineage>
</organism>
<protein>
    <submittedName>
        <fullName evidence="2">Uncharacterized protein</fullName>
    </submittedName>
</protein>
<dbReference type="Proteomes" id="UP001187192">
    <property type="component" value="Unassembled WGS sequence"/>
</dbReference>
<keyword evidence="1" id="KW-0812">Transmembrane</keyword>
<proteinExistence type="predicted"/>
<dbReference type="AlphaFoldDB" id="A0AA88CYN6"/>
<accession>A0AA88CYN6</accession>
<dbReference type="EMBL" id="BTGU01000010">
    <property type="protein sequence ID" value="GMN39893.1"/>
    <property type="molecule type" value="Genomic_DNA"/>
</dbReference>
<sequence length="78" mass="8596">MFATPIVNGVGIVRFHRNLLRIVITGVRITSFCCVLLWNLSLLGRDLDKSVHSGEVVAGLWCLVGVMGKRNRRGFLGS</sequence>
<comment type="caution">
    <text evidence="2">The sequence shown here is derived from an EMBL/GenBank/DDBJ whole genome shotgun (WGS) entry which is preliminary data.</text>
</comment>
<evidence type="ECO:0000313" key="2">
    <source>
        <dbReference type="EMBL" id="GMN39893.1"/>
    </source>
</evidence>
<name>A0AA88CYN6_FICCA</name>
<feature type="transmembrane region" description="Helical" evidence="1">
    <location>
        <begin position="19"/>
        <end position="38"/>
    </location>
</feature>
<reference evidence="2" key="1">
    <citation type="submission" date="2023-07" db="EMBL/GenBank/DDBJ databases">
        <title>draft genome sequence of fig (Ficus carica).</title>
        <authorList>
            <person name="Takahashi T."/>
            <person name="Nishimura K."/>
        </authorList>
    </citation>
    <scope>NUCLEOTIDE SEQUENCE</scope>
</reference>
<evidence type="ECO:0000313" key="3">
    <source>
        <dbReference type="Proteomes" id="UP001187192"/>
    </source>
</evidence>
<keyword evidence="1" id="KW-0472">Membrane</keyword>
<evidence type="ECO:0000256" key="1">
    <source>
        <dbReference type="SAM" id="Phobius"/>
    </source>
</evidence>
<keyword evidence="3" id="KW-1185">Reference proteome</keyword>
<gene>
    <name evidence="2" type="ORF">TIFTF001_009126</name>
</gene>
<keyword evidence="1" id="KW-1133">Transmembrane helix</keyword>